<dbReference type="GO" id="GO:0016020">
    <property type="term" value="C:membrane"/>
    <property type="evidence" value="ECO:0007669"/>
    <property type="project" value="InterPro"/>
</dbReference>
<dbReference type="EMBL" id="PFBM01000014">
    <property type="protein sequence ID" value="PIR82441.1"/>
    <property type="molecule type" value="Genomic_DNA"/>
</dbReference>
<accession>A0A2H0U7P9</accession>
<dbReference type="Proteomes" id="UP000231379">
    <property type="component" value="Unassembled WGS sequence"/>
</dbReference>
<reference evidence="3" key="1">
    <citation type="submission" date="2017-09" db="EMBL/GenBank/DDBJ databases">
        <title>Depth-based differentiation of microbial function through sediment-hosted aquifers and enrichment of novel symbionts in the deep terrestrial subsurface.</title>
        <authorList>
            <person name="Probst A.J."/>
            <person name="Ladd B."/>
            <person name="Jarett J.K."/>
            <person name="Geller-Mcgrath D.E."/>
            <person name="Sieber C.M.K."/>
            <person name="Emerson J.B."/>
            <person name="Anantharaman K."/>
            <person name="Thomas B.C."/>
            <person name="Malmstrom R."/>
            <person name="Stieglmeier M."/>
            <person name="Klingl A."/>
            <person name="Woyke T."/>
            <person name="Ryan C.M."/>
            <person name="Banfield J.F."/>
        </authorList>
    </citation>
    <scope>NUCLEOTIDE SEQUENCE [LARGE SCALE GENOMIC DNA]</scope>
</reference>
<comment type="caution">
    <text evidence="2">The sequence shown here is derived from an EMBL/GenBank/DDBJ whole genome shotgun (WGS) entry which is preliminary data.</text>
</comment>
<dbReference type="AlphaFoldDB" id="A0A2H0U7P9"/>
<gene>
    <name evidence="2" type="ORF">COU20_02280</name>
</gene>
<feature type="transmembrane region" description="Helical" evidence="1">
    <location>
        <begin position="20"/>
        <end position="38"/>
    </location>
</feature>
<dbReference type="GO" id="GO:0047355">
    <property type="term" value="F:CDP-glycerol glycerophosphotransferase activity"/>
    <property type="evidence" value="ECO:0007669"/>
    <property type="project" value="InterPro"/>
</dbReference>
<organism evidence="2 3">
    <name type="scientific">Candidatus Kaiserbacteria bacterium CG10_big_fil_rev_8_21_14_0_10_59_10</name>
    <dbReference type="NCBI Taxonomy" id="1974612"/>
    <lineage>
        <taxon>Bacteria</taxon>
        <taxon>Candidatus Kaiseribacteriota</taxon>
    </lineage>
</organism>
<protein>
    <submittedName>
        <fullName evidence="2">Uncharacterized protein</fullName>
    </submittedName>
</protein>
<dbReference type="InterPro" id="IPR007554">
    <property type="entry name" value="Glycerophosphate_synth"/>
</dbReference>
<keyword evidence="1" id="KW-0812">Transmembrane</keyword>
<dbReference type="Pfam" id="PF04464">
    <property type="entry name" value="Glyphos_transf"/>
    <property type="match status" value="1"/>
</dbReference>
<feature type="transmembrane region" description="Helical" evidence="1">
    <location>
        <begin position="99"/>
        <end position="116"/>
    </location>
</feature>
<evidence type="ECO:0000313" key="2">
    <source>
        <dbReference type="EMBL" id="PIR82441.1"/>
    </source>
</evidence>
<proteinExistence type="predicted"/>
<keyword evidence="1" id="KW-1133">Transmembrane helix</keyword>
<evidence type="ECO:0000256" key="1">
    <source>
        <dbReference type="SAM" id="Phobius"/>
    </source>
</evidence>
<dbReference type="SUPFAM" id="SSF53756">
    <property type="entry name" value="UDP-Glycosyltransferase/glycogen phosphorylase"/>
    <property type="match status" value="1"/>
</dbReference>
<evidence type="ECO:0000313" key="3">
    <source>
        <dbReference type="Proteomes" id="UP000231379"/>
    </source>
</evidence>
<dbReference type="Gene3D" id="3.40.50.12580">
    <property type="match status" value="1"/>
</dbReference>
<sequence>MHTVIVTIPNGAVSYGLLRTGFLAALLSGGGVRVILLVPPYREEYYKKEFMGRTDVIVESAPTDRYKKFEERANRVLRQSIPTTTIYNRQMHAFYSKRGFVRWFWLCATRAMWLLGHVRPWRRFLRFLYSFSPCSAYMPIIDTHKPDLVFATTLYDRMDLGLMKAARRKGVRIVGMTKSWDSITSKCFLAVHPDHLLVQNELLRREAVSYMDYPEQRVTVCGIPQFDFYFHKNILMPRDEFLRTIGVAPTEHYVLFGGEGLDLFPGECEVLSALANAMGSDPRYARTKVLYRPHPNYPWCERASELSNVIVDMPGKRIQDTAGGWEFETDDIQHLVNSIFHADALITMASTLVLEAAILDRPSIGIAFDGEKKLPFYLSVERYYCTNHFSNVVATGAVRVVRDRAELLDAVAAYHANPALDTEGRRTLVREQVHFTDGKSAERLAFRIREILSL</sequence>
<name>A0A2H0U7P9_9BACT</name>
<dbReference type="InterPro" id="IPR043148">
    <property type="entry name" value="TagF_C"/>
</dbReference>
<keyword evidence="1" id="KW-0472">Membrane</keyword>